<dbReference type="SUPFAM" id="SSF55298">
    <property type="entry name" value="YjgF-like"/>
    <property type="match status" value="1"/>
</dbReference>
<gene>
    <name evidence="2" type="ORF">JK364_00570</name>
</gene>
<dbReference type="InterPro" id="IPR035959">
    <property type="entry name" value="RutC-like_sf"/>
</dbReference>
<reference evidence="2 3" key="1">
    <citation type="submission" date="2021-01" db="EMBL/GenBank/DDBJ databases">
        <title>WGS of actinomycetes isolated from Thailand.</title>
        <authorList>
            <person name="Thawai C."/>
        </authorList>
    </citation>
    <scope>NUCLEOTIDE SEQUENCE [LARGE SCALE GENOMIC DNA]</scope>
    <source>
        <strain evidence="2 3">CA3R110</strain>
    </source>
</reference>
<accession>A0ABS1PEW3</accession>
<dbReference type="Pfam" id="PF01042">
    <property type="entry name" value="Ribonuc_L-PSP"/>
    <property type="match status" value="1"/>
</dbReference>
<comment type="similarity">
    <text evidence="1">Belongs to the RutC family.</text>
</comment>
<dbReference type="PANTHER" id="PTHR11803:SF58">
    <property type="entry name" value="PROTEIN HMF1-RELATED"/>
    <property type="match status" value="1"/>
</dbReference>
<keyword evidence="3" id="KW-1185">Reference proteome</keyword>
<dbReference type="Proteomes" id="UP000621510">
    <property type="component" value="Unassembled WGS sequence"/>
</dbReference>
<protein>
    <submittedName>
        <fullName evidence="2">RidA family protein</fullName>
    </submittedName>
</protein>
<evidence type="ECO:0000256" key="1">
    <source>
        <dbReference type="ARBA" id="ARBA00010552"/>
    </source>
</evidence>
<dbReference type="RefSeq" id="WP_201846371.1">
    <property type="nucleotide sequence ID" value="NZ_JAERRG010000001.1"/>
</dbReference>
<comment type="caution">
    <text evidence="2">The sequence shown here is derived from an EMBL/GenBank/DDBJ whole genome shotgun (WGS) entry which is preliminary data.</text>
</comment>
<proteinExistence type="inferred from homology"/>
<dbReference type="CDD" id="cd00448">
    <property type="entry name" value="YjgF_YER057c_UK114_family"/>
    <property type="match status" value="1"/>
</dbReference>
<sequence>MISRIEPDGIFGVPDLASQVSVVESGSLAFLSGQLAWGDDGEVVGEGDHRTQAEHIAHRIDRILAELGADRSHIVKETIYVVDYRPELVPVILGALHGTPPPSSTLVGVAKLAAPEFLVEVECVVSVPSA</sequence>
<name>A0ABS1PEW3_9ACTN</name>
<dbReference type="EMBL" id="JAERRG010000001">
    <property type="protein sequence ID" value="MBL1110914.1"/>
    <property type="molecule type" value="Genomic_DNA"/>
</dbReference>
<dbReference type="PANTHER" id="PTHR11803">
    <property type="entry name" value="2-IMINOBUTANOATE/2-IMINOPROPANOATE DEAMINASE RIDA"/>
    <property type="match status" value="1"/>
</dbReference>
<evidence type="ECO:0000313" key="2">
    <source>
        <dbReference type="EMBL" id="MBL1110914.1"/>
    </source>
</evidence>
<dbReference type="Gene3D" id="3.30.1330.40">
    <property type="entry name" value="RutC-like"/>
    <property type="match status" value="1"/>
</dbReference>
<dbReference type="InterPro" id="IPR006175">
    <property type="entry name" value="YjgF/YER057c/UK114"/>
</dbReference>
<evidence type="ECO:0000313" key="3">
    <source>
        <dbReference type="Proteomes" id="UP000621510"/>
    </source>
</evidence>
<organism evidence="2 3">
    <name type="scientific">Streptomyces endocoffeicus</name>
    <dbReference type="NCBI Taxonomy" id="2898945"/>
    <lineage>
        <taxon>Bacteria</taxon>
        <taxon>Bacillati</taxon>
        <taxon>Actinomycetota</taxon>
        <taxon>Actinomycetes</taxon>
        <taxon>Kitasatosporales</taxon>
        <taxon>Streptomycetaceae</taxon>
        <taxon>Streptomyces</taxon>
    </lineage>
</organism>